<keyword evidence="2" id="KW-1185">Reference proteome</keyword>
<evidence type="ECO:0000313" key="2">
    <source>
        <dbReference type="Proteomes" id="UP001321473"/>
    </source>
</evidence>
<accession>A0AAQ4DQM9</accession>
<reference evidence="1 2" key="1">
    <citation type="journal article" date="2023" name="Arcadia Sci">
        <title>De novo assembly of a long-read Amblyomma americanum tick genome.</title>
        <authorList>
            <person name="Chou S."/>
            <person name="Poskanzer K.E."/>
            <person name="Rollins M."/>
            <person name="Thuy-Boun P.S."/>
        </authorList>
    </citation>
    <scope>NUCLEOTIDE SEQUENCE [LARGE SCALE GENOMIC DNA]</scope>
    <source>
        <strain evidence="1">F_SG_1</strain>
        <tissue evidence="1">Salivary glands</tissue>
    </source>
</reference>
<protein>
    <submittedName>
        <fullName evidence="1">Uncharacterized protein</fullName>
    </submittedName>
</protein>
<sequence>MIRTKFCYKCSEDEKKNASCKANEKCTFHLDQPTCLDECSEDERKTASCKANEKCTFHLGQPKCTGKELQRQTLPII</sequence>
<dbReference type="EMBL" id="JARKHS020028040">
    <property type="protein sequence ID" value="KAK8764769.1"/>
    <property type="molecule type" value="Genomic_DNA"/>
</dbReference>
<gene>
    <name evidence="1" type="ORF">V5799_032622</name>
</gene>
<evidence type="ECO:0000313" key="1">
    <source>
        <dbReference type="EMBL" id="KAK8764769.1"/>
    </source>
</evidence>
<comment type="caution">
    <text evidence="1">The sequence shown here is derived from an EMBL/GenBank/DDBJ whole genome shotgun (WGS) entry which is preliminary data.</text>
</comment>
<dbReference type="Proteomes" id="UP001321473">
    <property type="component" value="Unassembled WGS sequence"/>
</dbReference>
<organism evidence="1 2">
    <name type="scientific">Amblyomma americanum</name>
    <name type="common">Lone star tick</name>
    <dbReference type="NCBI Taxonomy" id="6943"/>
    <lineage>
        <taxon>Eukaryota</taxon>
        <taxon>Metazoa</taxon>
        <taxon>Ecdysozoa</taxon>
        <taxon>Arthropoda</taxon>
        <taxon>Chelicerata</taxon>
        <taxon>Arachnida</taxon>
        <taxon>Acari</taxon>
        <taxon>Parasitiformes</taxon>
        <taxon>Ixodida</taxon>
        <taxon>Ixodoidea</taxon>
        <taxon>Ixodidae</taxon>
        <taxon>Amblyomminae</taxon>
        <taxon>Amblyomma</taxon>
    </lineage>
</organism>
<proteinExistence type="predicted"/>
<dbReference type="AlphaFoldDB" id="A0AAQ4DQM9"/>
<name>A0AAQ4DQM9_AMBAM</name>